<dbReference type="EMBL" id="DTMF01000221">
    <property type="protein sequence ID" value="HGF34541.1"/>
    <property type="molecule type" value="Genomic_DNA"/>
</dbReference>
<feature type="domain" description="DUF374" evidence="1">
    <location>
        <begin position="70"/>
        <end position="136"/>
    </location>
</feature>
<sequence length="226" mass="25038">MKLRLDHPFWRRLAPALARGYVRLLLLTTRTALWGDEAGKALLQSEAPVVFALWHCHLLACLYLDKIFCRSKPAIALMASPSRDGEFIGEVARGLGFLVFPGSRHKGGIQALQHLAACMQQGCSTALATDGSRGPARVAQKGVLYLARETQTPIVPVAVANSRKITLNTWDRFEVPLPFGKSALMAAAPLWVSPRDRGDLLEAKRQILESRLNRLFQCSRILFQKP</sequence>
<comment type="caution">
    <text evidence="2">The sequence shown here is derived from an EMBL/GenBank/DDBJ whole genome shotgun (WGS) entry which is preliminary data.</text>
</comment>
<organism evidence="2">
    <name type="scientific">Desulfobacca acetoxidans</name>
    <dbReference type="NCBI Taxonomy" id="60893"/>
    <lineage>
        <taxon>Bacteria</taxon>
        <taxon>Pseudomonadati</taxon>
        <taxon>Thermodesulfobacteriota</taxon>
        <taxon>Desulfobaccia</taxon>
        <taxon>Desulfobaccales</taxon>
        <taxon>Desulfobaccaceae</taxon>
        <taxon>Desulfobacca</taxon>
    </lineage>
</organism>
<name>A0A7C3V084_9BACT</name>
<dbReference type="AlphaFoldDB" id="A0A7C3V084"/>
<protein>
    <submittedName>
        <fullName evidence="2">DUF374 domain-containing protein</fullName>
    </submittedName>
</protein>
<dbReference type="InterPro" id="IPR007172">
    <property type="entry name" value="DUF374"/>
</dbReference>
<dbReference type="Pfam" id="PF04028">
    <property type="entry name" value="DUF374"/>
    <property type="match status" value="1"/>
</dbReference>
<dbReference type="CDD" id="cd07983">
    <property type="entry name" value="LPLAT_DUF374-like"/>
    <property type="match status" value="1"/>
</dbReference>
<proteinExistence type="predicted"/>
<accession>A0A7C3V084</accession>
<gene>
    <name evidence="2" type="ORF">ENW96_09180</name>
</gene>
<evidence type="ECO:0000313" key="2">
    <source>
        <dbReference type="EMBL" id="HGF34541.1"/>
    </source>
</evidence>
<reference evidence="2" key="1">
    <citation type="journal article" date="2020" name="mSystems">
        <title>Genome- and Community-Level Interaction Insights into Carbon Utilization and Element Cycling Functions of Hydrothermarchaeota in Hydrothermal Sediment.</title>
        <authorList>
            <person name="Zhou Z."/>
            <person name="Liu Y."/>
            <person name="Xu W."/>
            <person name="Pan J."/>
            <person name="Luo Z.H."/>
            <person name="Li M."/>
        </authorList>
    </citation>
    <scope>NUCLEOTIDE SEQUENCE [LARGE SCALE GENOMIC DNA]</scope>
    <source>
        <strain evidence="2">SpSt-897</strain>
    </source>
</reference>
<evidence type="ECO:0000259" key="1">
    <source>
        <dbReference type="Pfam" id="PF04028"/>
    </source>
</evidence>